<sequence length="367" mass="41531">MGFGKILKLKVSDINASLAYFVVDRLDTEKMKINHGDRQVKVDKECIHRIMGVPYGGIRVVKDAERCSDAEKVVEAWKNRFVKVPISCSNIVDKIRENCYEDEEMFKIDFAMLFIATMIASTKNGHAMYTMLRWFCLSKEFKEHDWCQLIMDTIRVCKSDWDRSDRDSFFRGSLTVLVVVDLSKGDNENGRAGFDGMSVEADGLKRRLEEAVGQLASCFPNSEFLLPALERYKMMFNKSVVDDKGEPSGVKSDVERKKDDVSMKGNKNSGFDKGDGFSTPHVASTFTQNVIMYTDVLEDVLSGAYETQRRDDMPSFDLGLSQPLPSTQEVLALREETVKNVESEADVCGKGKRKKQISKYGKSPFLL</sequence>
<accession>A0A9K3EFQ5</accession>
<protein>
    <submittedName>
        <fullName evidence="2">Uncharacterized protein</fullName>
    </submittedName>
</protein>
<feature type="region of interest" description="Disordered" evidence="1">
    <location>
        <begin position="243"/>
        <end position="275"/>
    </location>
</feature>
<dbReference type="Proteomes" id="UP000215914">
    <property type="component" value="Unassembled WGS sequence"/>
</dbReference>
<feature type="region of interest" description="Disordered" evidence="1">
    <location>
        <begin position="343"/>
        <end position="367"/>
    </location>
</feature>
<evidence type="ECO:0000313" key="3">
    <source>
        <dbReference type="Proteomes" id="UP000215914"/>
    </source>
</evidence>
<organism evidence="2 3">
    <name type="scientific">Helianthus annuus</name>
    <name type="common">Common sunflower</name>
    <dbReference type="NCBI Taxonomy" id="4232"/>
    <lineage>
        <taxon>Eukaryota</taxon>
        <taxon>Viridiplantae</taxon>
        <taxon>Streptophyta</taxon>
        <taxon>Embryophyta</taxon>
        <taxon>Tracheophyta</taxon>
        <taxon>Spermatophyta</taxon>
        <taxon>Magnoliopsida</taxon>
        <taxon>eudicotyledons</taxon>
        <taxon>Gunneridae</taxon>
        <taxon>Pentapetalae</taxon>
        <taxon>asterids</taxon>
        <taxon>campanulids</taxon>
        <taxon>Asterales</taxon>
        <taxon>Asteraceae</taxon>
        <taxon>Asteroideae</taxon>
        <taxon>Heliantheae alliance</taxon>
        <taxon>Heliantheae</taxon>
        <taxon>Helianthus</taxon>
    </lineage>
</organism>
<dbReference type="PANTHER" id="PTHR34835:SF90">
    <property type="entry name" value="AMINOTRANSFERASE-LIKE PLANT MOBILE DOMAIN-CONTAINING PROTEIN"/>
    <property type="match status" value="1"/>
</dbReference>
<comment type="caution">
    <text evidence="2">The sequence shown here is derived from an EMBL/GenBank/DDBJ whole genome shotgun (WGS) entry which is preliminary data.</text>
</comment>
<reference evidence="2" key="1">
    <citation type="journal article" date="2017" name="Nature">
        <title>The sunflower genome provides insights into oil metabolism, flowering and Asterid evolution.</title>
        <authorList>
            <person name="Badouin H."/>
            <person name="Gouzy J."/>
            <person name="Grassa C.J."/>
            <person name="Murat F."/>
            <person name="Staton S.E."/>
            <person name="Cottret L."/>
            <person name="Lelandais-Briere C."/>
            <person name="Owens G.L."/>
            <person name="Carrere S."/>
            <person name="Mayjonade B."/>
            <person name="Legrand L."/>
            <person name="Gill N."/>
            <person name="Kane N.C."/>
            <person name="Bowers J.E."/>
            <person name="Hubner S."/>
            <person name="Bellec A."/>
            <person name="Berard A."/>
            <person name="Berges H."/>
            <person name="Blanchet N."/>
            <person name="Boniface M.C."/>
            <person name="Brunel D."/>
            <person name="Catrice O."/>
            <person name="Chaidir N."/>
            <person name="Claudel C."/>
            <person name="Donnadieu C."/>
            <person name="Faraut T."/>
            <person name="Fievet G."/>
            <person name="Helmstetter N."/>
            <person name="King M."/>
            <person name="Knapp S.J."/>
            <person name="Lai Z."/>
            <person name="Le Paslier M.C."/>
            <person name="Lippi Y."/>
            <person name="Lorenzon L."/>
            <person name="Mandel J.R."/>
            <person name="Marage G."/>
            <person name="Marchand G."/>
            <person name="Marquand E."/>
            <person name="Bret-Mestries E."/>
            <person name="Morien E."/>
            <person name="Nambeesan S."/>
            <person name="Nguyen T."/>
            <person name="Pegot-Espagnet P."/>
            <person name="Pouilly N."/>
            <person name="Raftis F."/>
            <person name="Sallet E."/>
            <person name="Schiex T."/>
            <person name="Thomas J."/>
            <person name="Vandecasteele C."/>
            <person name="Vares D."/>
            <person name="Vear F."/>
            <person name="Vautrin S."/>
            <person name="Crespi M."/>
            <person name="Mangin B."/>
            <person name="Burke J.M."/>
            <person name="Salse J."/>
            <person name="Munos S."/>
            <person name="Vincourt P."/>
            <person name="Rieseberg L.H."/>
            <person name="Langlade N.B."/>
        </authorList>
    </citation>
    <scope>NUCLEOTIDE SEQUENCE</scope>
    <source>
        <tissue evidence="2">Leaves</tissue>
    </source>
</reference>
<dbReference type="Gramene" id="mRNA:HanXRQr2_Chr13g0572111">
    <property type="protein sequence ID" value="mRNA:HanXRQr2_Chr13g0572111"/>
    <property type="gene ID" value="HanXRQr2_Chr13g0572111"/>
</dbReference>
<gene>
    <name evidence="2" type="ORF">HanXRQr2_Chr13g0572111</name>
</gene>
<evidence type="ECO:0000313" key="2">
    <source>
        <dbReference type="EMBL" id="KAF5772041.1"/>
    </source>
</evidence>
<proteinExistence type="predicted"/>
<evidence type="ECO:0000256" key="1">
    <source>
        <dbReference type="SAM" id="MobiDB-lite"/>
    </source>
</evidence>
<reference evidence="2" key="2">
    <citation type="submission" date="2020-06" db="EMBL/GenBank/DDBJ databases">
        <title>Helianthus annuus Genome sequencing and assembly Release 2.</title>
        <authorList>
            <person name="Gouzy J."/>
            <person name="Langlade N."/>
            <person name="Munos S."/>
        </authorList>
    </citation>
    <scope>NUCLEOTIDE SEQUENCE</scope>
    <source>
        <tissue evidence="2">Leaves</tissue>
    </source>
</reference>
<dbReference type="EMBL" id="MNCJ02000328">
    <property type="protein sequence ID" value="KAF5772041.1"/>
    <property type="molecule type" value="Genomic_DNA"/>
</dbReference>
<dbReference type="AlphaFoldDB" id="A0A9K3EFQ5"/>
<dbReference type="PANTHER" id="PTHR34835">
    <property type="entry name" value="OS07G0283600 PROTEIN-RELATED"/>
    <property type="match status" value="1"/>
</dbReference>
<feature type="compositionally biased region" description="Basic and acidic residues" evidence="1">
    <location>
        <begin position="243"/>
        <end position="262"/>
    </location>
</feature>
<name>A0A9K3EFQ5_HELAN</name>
<keyword evidence="3" id="KW-1185">Reference proteome</keyword>